<dbReference type="InterPro" id="IPR007492">
    <property type="entry name" value="LytTR_DNA-bd_dom"/>
</dbReference>
<name>A0A1E5GW98_9ENTE</name>
<dbReference type="Gene3D" id="3.40.50.2300">
    <property type="match status" value="1"/>
</dbReference>
<feature type="domain" description="HTH LytTR-type" evidence="2">
    <location>
        <begin position="135"/>
        <end position="236"/>
    </location>
</feature>
<evidence type="ECO:0000259" key="1">
    <source>
        <dbReference type="SMART" id="SM00448"/>
    </source>
</evidence>
<accession>A0A1E5GW98</accession>
<dbReference type="SMART" id="SM00850">
    <property type="entry name" value="LytTR"/>
    <property type="match status" value="1"/>
</dbReference>
<dbReference type="Pfam" id="PF00072">
    <property type="entry name" value="Response_reg"/>
    <property type="match status" value="1"/>
</dbReference>
<dbReference type="GO" id="GO:0000156">
    <property type="term" value="F:phosphorelay response regulator activity"/>
    <property type="evidence" value="ECO:0007669"/>
    <property type="project" value="InterPro"/>
</dbReference>
<dbReference type="Proteomes" id="UP000095094">
    <property type="component" value="Unassembled WGS sequence"/>
</dbReference>
<evidence type="ECO:0000313" key="3">
    <source>
        <dbReference type="EMBL" id="OEG16916.1"/>
    </source>
</evidence>
<reference evidence="4" key="1">
    <citation type="submission" date="2016-09" db="EMBL/GenBank/DDBJ databases">
        <authorList>
            <person name="Gulvik C.A."/>
        </authorList>
    </citation>
    <scope>NUCLEOTIDE SEQUENCE [LARGE SCALE GENOMIC DNA]</scope>
    <source>
        <strain evidence="4">LMG 8895</strain>
    </source>
</reference>
<dbReference type="GO" id="GO:0003677">
    <property type="term" value="F:DNA binding"/>
    <property type="evidence" value="ECO:0007669"/>
    <property type="project" value="InterPro"/>
</dbReference>
<dbReference type="InterPro" id="IPR011006">
    <property type="entry name" value="CheY-like_superfamily"/>
</dbReference>
<dbReference type="PANTHER" id="PTHR37299">
    <property type="entry name" value="TRANSCRIPTIONAL REGULATOR-RELATED"/>
    <property type="match status" value="1"/>
</dbReference>
<dbReference type="PANTHER" id="PTHR37299:SF1">
    <property type="entry name" value="STAGE 0 SPORULATION PROTEIN A HOMOLOG"/>
    <property type="match status" value="1"/>
</dbReference>
<evidence type="ECO:0000259" key="2">
    <source>
        <dbReference type="SMART" id="SM00850"/>
    </source>
</evidence>
<sequence length="242" mass="28548">MNIALCDDDQIEIGKIETYLNPLREQHYEFDFFSSENKLLKQIQKTETSYSIYFISIEMLKNKGIQLAQQIRKVDLEALIIFISDDNTHMPEAFKVQTFDYLLKPISEEQLMLTMKRANDYLNERNTYFDFSFGRKTIFLAMNEIVYISKSGRVAYIHTTNTIYKTYLTMSEILKKLNTNAFVRTHGSYVLNLNYIVEIVKNEAFVKHFKEGLQQDTKLSIPISRKFKDELKIKYSNFVNTL</sequence>
<dbReference type="SMART" id="SM00448">
    <property type="entry name" value="REC"/>
    <property type="match status" value="1"/>
</dbReference>
<proteinExistence type="predicted"/>
<comment type="caution">
    <text evidence="3">The sequence shown here is derived from an EMBL/GenBank/DDBJ whole genome shotgun (WGS) entry which is preliminary data.</text>
</comment>
<dbReference type="InterPro" id="IPR001789">
    <property type="entry name" value="Sig_transdc_resp-reg_receiver"/>
</dbReference>
<gene>
    <name evidence="3" type="ORF">BCR25_04780</name>
</gene>
<protein>
    <recommendedName>
        <fullName evidence="5">DNA-binding response regulator</fullName>
    </recommendedName>
</protein>
<dbReference type="Pfam" id="PF04397">
    <property type="entry name" value="LytTR"/>
    <property type="match status" value="1"/>
</dbReference>
<feature type="domain" description="Response regulatory" evidence="1">
    <location>
        <begin position="1"/>
        <end position="115"/>
    </location>
</feature>
<organism evidence="3 4">
    <name type="scientific">Enterococcus termitis</name>
    <dbReference type="NCBI Taxonomy" id="332950"/>
    <lineage>
        <taxon>Bacteria</taxon>
        <taxon>Bacillati</taxon>
        <taxon>Bacillota</taxon>
        <taxon>Bacilli</taxon>
        <taxon>Lactobacillales</taxon>
        <taxon>Enterococcaceae</taxon>
        <taxon>Enterococcus</taxon>
    </lineage>
</organism>
<dbReference type="EMBL" id="MIJY01000012">
    <property type="protein sequence ID" value="OEG16916.1"/>
    <property type="molecule type" value="Genomic_DNA"/>
</dbReference>
<dbReference type="SUPFAM" id="SSF52172">
    <property type="entry name" value="CheY-like"/>
    <property type="match status" value="1"/>
</dbReference>
<dbReference type="RefSeq" id="WP_069663310.1">
    <property type="nucleotide sequence ID" value="NZ_JBHUJJ010000001.1"/>
</dbReference>
<dbReference type="AlphaFoldDB" id="A0A1E5GW98"/>
<keyword evidence="4" id="KW-1185">Reference proteome</keyword>
<evidence type="ECO:0000313" key="4">
    <source>
        <dbReference type="Proteomes" id="UP000095094"/>
    </source>
</evidence>
<evidence type="ECO:0008006" key="5">
    <source>
        <dbReference type="Google" id="ProtNLM"/>
    </source>
</evidence>
<dbReference type="OrthoDB" id="3190595at2"/>
<dbReference type="InterPro" id="IPR046947">
    <property type="entry name" value="LytR-like"/>
</dbReference>
<dbReference type="Gene3D" id="2.40.50.1020">
    <property type="entry name" value="LytTr DNA-binding domain"/>
    <property type="match status" value="1"/>
</dbReference>